<dbReference type="AlphaFoldDB" id="A0A072PTM9"/>
<dbReference type="InterPro" id="IPR013083">
    <property type="entry name" value="Znf_RING/FYVE/PHD"/>
</dbReference>
<dbReference type="Gene3D" id="3.30.40.10">
    <property type="entry name" value="Zinc/RING finger domain, C3HC4 (zinc finger)"/>
    <property type="match status" value="1"/>
</dbReference>
<dbReference type="OrthoDB" id="247013at2759"/>
<reference evidence="3 4" key="1">
    <citation type="submission" date="2013-03" db="EMBL/GenBank/DDBJ databases">
        <title>The Genome Sequence of Exophiala aquamarina CBS 119918.</title>
        <authorList>
            <consortium name="The Broad Institute Genomics Platform"/>
            <person name="Cuomo C."/>
            <person name="de Hoog S."/>
            <person name="Gorbushina A."/>
            <person name="Walker B."/>
            <person name="Young S.K."/>
            <person name="Zeng Q."/>
            <person name="Gargeya S."/>
            <person name="Fitzgerald M."/>
            <person name="Haas B."/>
            <person name="Abouelleil A."/>
            <person name="Allen A.W."/>
            <person name="Alvarado L."/>
            <person name="Arachchi H.M."/>
            <person name="Berlin A.M."/>
            <person name="Chapman S.B."/>
            <person name="Gainer-Dewar J."/>
            <person name="Goldberg J."/>
            <person name="Griggs A."/>
            <person name="Gujja S."/>
            <person name="Hansen M."/>
            <person name="Howarth C."/>
            <person name="Imamovic A."/>
            <person name="Ireland A."/>
            <person name="Larimer J."/>
            <person name="McCowan C."/>
            <person name="Murphy C."/>
            <person name="Pearson M."/>
            <person name="Poon T.W."/>
            <person name="Priest M."/>
            <person name="Roberts A."/>
            <person name="Saif S."/>
            <person name="Shea T."/>
            <person name="Sisk P."/>
            <person name="Sykes S."/>
            <person name="Wortman J."/>
            <person name="Nusbaum C."/>
            <person name="Birren B."/>
        </authorList>
    </citation>
    <scope>NUCLEOTIDE SEQUENCE [LARGE SCALE GENOMIC DNA]</scope>
    <source>
        <strain evidence="3 4">CBS 119918</strain>
    </source>
</reference>
<dbReference type="CDD" id="cd16653">
    <property type="entry name" value="RING-like_Rtf2"/>
    <property type="match status" value="1"/>
</dbReference>
<dbReference type="STRING" id="1182545.A0A072PTM9"/>
<comment type="caution">
    <text evidence="3">The sequence shown here is derived from an EMBL/GenBank/DDBJ whole genome shotgun (WGS) entry which is preliminary data.</text>
</comment>
<dbReference type="VEuPathDB" id="FungiDB:A1O9_03703"/>
<evidence type="ECO:0000256" key="1">
    <source>
        <dbReference type="ARBA" id="ARBA00009885"/>
    </source>
</evidence>
<evidence type="ECO:0000313" key="4">
    <source>
        <dbReference type="Proteomes" id="UP000027920"/>
    </source>
</evidence>
<dbReference type="GO" id="GO:0006274">
    <property type="term" value="P:DNA replication termination"/>
    <property type="evidence" value="ECO:0007669"/>
    <property type="project" value="TreeGrafter"/>
</dbReference>
<dbReference type="HOGENOM" id="CLU_048955_3_0_1"/>
<feature type="region of interest" description="Disordered" evidence="2">
    <location>
        <begin position="201"/>
        <end position="320"/>
    </location>
</feature>
<name>A0A072PTM9_9EURO</name>
<dbReference type="InterPro" id="IPR027799">
    <property type="entry name" value="Rtf2_RING-finger"/>
</dbReference>
<sequence>MGNDGGSIPTRRELVKEVARNPTATELKDRQQEHLAHRWSICPLSNTPLVKPIVSDHAGNLYNKDAIIQFLLPAEVSAIDKDEYERFIQGRVKSLKDVVEVQFEVDQDEESKESRWVCPITSKQLGPSVKAVYIVPCGHAFSQEAIKEMKSDGKCVQCGTAYEERDIVPILASTEKDKAQLIERVELLRALGLTHALKKASSCKKRKATREPKSDIVGAGSHEGMERELVRKAKGQMNGGPPSGTPQSSTSTPKLSSGIKDSATASLTARVLHEEETRKKRRQENENINSLYSKKSTGTEKNKGDFMTRGFSIPANARYD</sequence>
<evidence type="ECO:0000256" key="2">
    <source>
        <dbReference type="SAM" id="MobiDB-lite"/>
    </source>
</evidence>
<gene>
    <name evidence="3" type="ORF">A1O9_03703</name>
</gene>
<accession>A0A072PTM9</accession>
<dbReference type="Pfam" id="PF04641">
    <property type="entry name" value="Rtf2"/>
    <property type="match status" value="1"/>
</dbReference>
<proteinExistence type="inferred from homology"/>
<dbReference type="SUPFAM" id="SSF57850">
    <property type="entry name" value="RING/U-box"/>
    <property type="match status" value="1"/>
</dbReference>
<comment type="similarity">
    <text evidence="1">Belongs to the rtf2 family.</text>
</comment>
<keyword evidence="4" id="KW-1185">Reference proteome</keyword>
<feature type="compositionally biased region" description="Basic and acidic residues" evidence="2">
    <location>
        <begin position="297"/>
        <end position="306"/>
    </location>
</feature>
<dbReference type="Proteomes" id="UP000027920">
    <property type="component" value="Unassembled WGS sequence"/>
</dbReference>
<feature type="compositionally biased region" description="Polar residues" evidence="2">
    <location>
        <begin position="286"/>
        <end position="296"/>
    </location>
</feature>
<organism evidence="3 4">
    <name type="scientific">Exophiala aquamarina CBS 119918</name>
    <dbReference type="NCBI Taxonomy" id="1182545"/>
    <lineage>
        <taxon>Eukaryota</taxon>
        <taxon>Fungi</taxon>
        <taxon>Dikarya</taxon>
        <taxon>Ascomycota</taxon>
        <taxon>Pezizomycotina</taxon>
        <taxon>Eurotiomycetes</taxon>
        <taxon>Chaetothyriomycetidae</taxon>
        <taxon>Chaetothyriales</taxon>
        <taxon>Herpotrichiellaceae</taxon>
        <taxon>Exophiala</taxon>
    </lineage>
</organism>
<dbReference type="PANTHER" id="PTHR12775">
    <property type="entry name" value="PROTEIN C20ORF43 HOMOLOG"/>
    <property type="match status" value="1"/>
</dbReference>
<dbReference type="GeneID" id="25278637"/>
<dbReference type="EMBL" id="AMGV01000003">
    <property type="protein sequence ID" value="KEF58860.1"/>
    <property type="molecule type" value="Genomic_DNA"/>
</dbReference>
<protein>
    <submittedName>
        <fullName evidence="3">Uncharacterized protein</fullName>
    </submittedName>
</protein>
<dbReference type="InterPro" id="IPR006735">
    <property type="entry name" value="Rtf2"/>
</dbReference>
<dbReference type="GO" id="GO:0005634">
    <property type="term" value="C:nucleus"/>
    <property type="evidence" value="ECO:0007669"/>
    <property type="project" value="TreeGrafter"/>
</dbReference>
<dbReference type="RefSeq" id="XP_013261450.1">
    <property type="nucleotide sequence ID" value="XM_013405996.1"/>
</dbReference>
<evidence type="ECO:0000313" key="3">
    <source>
        <dbReference type="EMBL" id="KEF58860.1"/>
    </source>
</evidence>
<dbReference type="PANTHER" id="PTHR12775:SF0">
    <property type="entry name" value="REPLICATION TERMINATION FACTOR 2"/>
    <property type="match status" value="1"/>
</dbReference>